<dbReference type="CDD" id="cd09858">
    <property type="entry name" value="PIN_MKT1"/>
    <property type="match status" value="1"/>
</dbReference>
<dbReference type="Pfam" id="PF00752">
    <property type="entry name" value="XPG_N"/>
    <property type="match status" value="1"/>
</dbReference>
<gene>
    <name evidence="6" type="primary">PARPA_08834.1 scaffold 35132</name>
</gene>
<evidence type="ECO:0000256" key="2">
    <source>
        <dbReference type="ARBA" id="ARBA00024023"/>
    </source>
</evidence>
<dbReference type="Gene3D" id="3.40.50.1010">
    <property type="entry name" value="5'-nuclease"/>
    <property type="match status" value="1"/>
</dbReference>
<sequence length="677" mass="77123">MPIRHFDIFTAERRLIQTSAVTQLKDTRLGIDGNYWVRKVVLKENTVAAMGGLPLRLVASIEKELEGFKASGIQPIFVFSGLSILRKDKPFSTEDSRPSHRAAGWDFYDRGKLDLALSNWASSSGIHSAELLNTLAYMYTHPKQLVNAVCGGSELLMWDIDKMITSVDFEKGNYHWVNKRTVLQDLHVSDEQFLDICVHDMIKQHKTGFNAVQAFSDNPTVSKTNYIDTFCRTRCAVKYHLVIHDDGEVKPLNIENAPNDIHEFIGYRLPDELYYYLMRGLVGPQSINSLVSGVLIESAPLDNGESTEYQNFLTQLLNIRTQTLSLLTQPLHPFYKTRKIASYFWFEPSVEQIMHHQPSEGNATTRIDATPLNTIYEKTSSWNVTNELVQAELKQQKTSTIDIQFCVRAVQNETKASKTITRPHPEQPLIEKNEIVANVLWKTLEIRDFLTSSKHIYTPWGQALCTALKSNSPLSTQEAFLTALELVRFQVLTNKEYSKTYTHPLGDESQQKHIILLSRAFSLLPMDLKSAPWSGPLNRDLLVFNSFVKALNRSYRNLLEMLTLSFFLNGLVQKDRKDYYQIADSLPYLADVNVALGLVCKFYLEKVVQGKSAVEALELTEKAFPTCNSVKSDLEKGFSFWSQLFAAIETLDKAKSIEKSTFDMFFGANEWLQKVRF</sequence>
<keyword evidence="7" id="KW-1185">Reference proteome</keyword>
<dbReference type="InterPro" id="IPR022040">
    <property type="entry name" value="MKT1_N"/>
</dbReference>
<dbReference type="AlphaFoldDB" id="A0A0B7N885"/>
<dbReference type="InterPro" id="IPR006085">
    <property type="entry name" value="XPG_DNA_repair_N"/>
</dbReference>
<dbReference type="SUPFAM" id="SSF88723">
    <property type="entry name" value="PIN domain-like"/>
    <property type="match status" value="1"/>
</dbReference>
<comment type="similarity">
    <text evidence="2">Belongs to the XPG/RAD2 endonuclease family.</text>
</comment>
<dbReference type="Pfam" id="PF12246">
    <property type="entry name" value="MKT1_C"/>
    <property type="match status" value="1"/>
</dbReference>
<dbReference type="GO" id="GO:0006417">
    <property type="term" value="P:regulation of translation"/>
    <property type="evidence" value="ECO:0007669"/>
    <property type="project" value="UniProtKB-KW"/>
</dbReference>
<feature type="domain" description="XPG N-terminal" evidence="3">
    <location>
        <begin position="2"/>
        <end position="88"/>
    </location>
</feature>
<dbReference type="InterPro" id="IPR029060">
    <property type="entry name" value="PIN-like_dom_sf"/>
</dbReference>
<dbReference type="STRING" id="35722.A0A0B7N885"/>
<evidence type="ECO:0000259" key="4">
    <source>
        <dbReference type="Pfam" id="PF12246"/>
    </source>
</evidence>
<organism evidence="6 7">
    <name type="scientific">Parasitella parasitica</name>
    <dbReference type="NCBI Taxonomy" id="35722"/>
    <lineage>
        <taxon>Eukaryota</taxon>
        <taxon>Fungi</taxon>
        <taxon>Fungi incertae sedis</taxon>
        <taxon>Mucoromycota</taxon>
        <taxon>Mucoromycotina</taxon>
        <taxon>Mucoromycetes</taxon>
        <taxon>Mucorales</taxon>
        <taxon>Mucorineae</taxon>
        <taxon>Mucoraceae</taxon>
        <taxon>Parasitella</taxon>
    </lineage>
</organism>
<dbReference type="GO" id="GO:0004518">
    <property type="term" value="F:nuclease activity"/>
    <property type="evidence" value="ECO:0007669"/>
    <property type="project" value="InterPro"/>
</dbReference>
<name>A0A0B7N885_9FUNG</name>
<feature type="domain" description="Post-transcriptional regulator MKT1 N-terminal" evidence="5">
    <location>
        <begin position="258"/>
        <end position="346"/>
    </location>
</feature>
<dbReference type="OrthoDB" id="17262at2759"/>
<evidence type="ECO:0000256" key="1">
    <source>
        <dbReference type="ARBA" id="ARBA00022845"/>
    </source>
</evidence>
<evidence type="ECO:0008006" key="8">
    <source>
        <dbReference type="Google" id="ProtNLM"/>
    </source>
</evidence>
<feature type="domain" description="Post-transcriptional regulator MKT1 C-terminal" evidence="4">
    <location>
        <begin position="443"/>
        <end position="673"/>
    </location>
</feature>
<reference evidence="6 7" key="1">
    <citation type="submission" date="2014-09" db="EMBL/GenBank/DDBJ databases">
        <authorList>
            <person name="Ellenberger Sabrina"/>
        </authorList>
    </citation>
    <scope>NUCLEOTIDE SEQUENCE [LARGE SCALE GENOMIC DNA]</scope>
    <source>
        <strain evidence="6 7">CBS 412.66</strain>
    </source>
</reference>
<evidence type="ECO:0000259" key="5">
    <source>
        <dbReference type="Pfam" id="PF12247"/>
    </source>
</evidence>
<keyword evidence="1" id="KW-0810">Translation regulation</keyword>
<dbReference type="Pfam" id="PF12247">
    <property type="entry name" value="MKT1_N"/>
    <property type="match status" value="1"/>
</dbReference>
<proteinExistence type="inferred from homology"/>
<dbReference type="Proteomes" id="UP000054107">
    <property type="component" value="Unassembled WGS sequence"/>
</dbReference>
<accession>A0A0B7N885</accession>
<evidence type="ECO:0000313" key="6">
    <source>
        <dbReference type="EMBL" id="CEP14633.1"/>
    </source>
</evidence>
<dbReference type="EMBL" id="LN731665">
    <property type="protein sequence ID" value="CEP14633.1"/>
    <property type="molecule type" value="Genomic_DNA"/>
</dbReference>
<evidence type="ECO:0000259" key="3">
    <source>
        <dbReference type="Pfam" id="PF00752"/>
    </source>
</evidence>
<protein>
    <recommendedName>
        <fullName evidence="8">XPG N-terminal domain-containing protein</fullName>
    </recommendedName>
</protein>
<evidence type="ECO:0000313" key="7">
    <source>
        <dbReference type="Proteomes" id="UP000054107"/>
    </source>
</evidence>
<dbReference type="InterPro" id="IPR022039">
    <property type="entry name" value="MKT1_C"/>
</dbReference>